<feature type="domain" description="SET" evidence="1">
    <location>
        <begin position="289"/>
        <end position="384"/>
    </location>
</feature>
<reference evidence="2" key="2">
    <citation type="submission" date="2023-05" db="EMBL/GenBank/DDBJ databases">
        <authorList>
            <consortium name="Lawrence Berkeley National Laboratory"/>
            <person name="Steindorff A."/>
            <person name="Hensen N."/>
            <person name="Bonometti L."/>
            <person name="Westerberg I."/>
            <person name="Brannstrom I.O."/>
            <person name="Guillou S."/>
            <person name="Cros-Aarteil S."/>
            <person name="Calhoun S."/>
            <person name="Haridas S."/>
            <person name="Kuo A."/>
            <person name="Mondo S."/>
            <person name="Pangilinan J."/>
            <person name="Riley R."/>
            <person name="Labutti K."/>
            <person name="Andreopoulos B."/>
            <person name="Lipzen A."/>
            <person name="Chen C."/>
            <person name="Yanf M."/>
            <person name="Daum C."/>
            <person name="Ng V."/>
            <person name="Clum A."/>
            <person name="Ohm R."/>
            <person name="Martin F."/>
            <person name="Silar P."/>
            <person name="Natvig D."/>
            <person name="Lalanne C."/>
            <person name="Gautier V."/>
            <person name="Ament-Velasquez S.L."/>
            <person name="Kruys A."/>
            <person name="Hutchinson M.I."/>
            <person name="Powell A.J."/>
            <person name="Barry K."/>
            <person name="Miller A.N."/>
            <person name="Grigoriev I.V."/>
            <person name="Debuchy R."/>
            <person name="Gladieux P."/>
            <person name="Thoren M.H."/>
            <person name="Johannesson H."/>
        </authorList>
    </citation>
    <scope>NUCLEOTIDE SEQUENCE</scope>
    <source>
        <strain evidence="2">CBS 532.94</strain>
    </source>
</reference>
<dbReference type="PANTHER" id="PTHR47250">
    <property type="entry name" value="HISTONE-LYSINE N-METHYLTRANSFERASE SET-6"/>
    <property type="match status" value="1"/>
</dbReference>
<proteinExistence type="predicted"/>
<dbReference type="SUPFAM" id="SSF82199">
    <property type="entry name" value="SET domain"/>
    <property type="match status" value="1"/>
</dbReference>
<accession>A0AAN7C2P7</accession>
<dbReference type="PANTHER" id="PTHR47250:SF3">
    <property type="entry name" value="HISTONE-LYSINE N-METHYLTRANSFERASE SET-6"/>
    <property type="match status" value="1"/>
</dbReference>
<dbReference type="EMBL" id="MU860444">
    <property type="protein sequence ID" value="KAK4233937.1"/>
    <property type="molecule type" value="Genomic_DNA"/>
</dbReference>
<organism evidence="2 3">
    <name type="scientific">Achaetomium macrosporum</name>
    <dbReference type="NCBI Taxonomy" id="79813"/>
    <lineage>
        <taxon>Eukaryota</taxon>
        <taxon>Fungi</taxon>
        <taxon>Dikarya</taxon>
        <taxon>Ascomycota</taxon>
        <taxon>Pezizomycotina</taxon>
        <taxon>Sordariomycetes</taxon>
        <taxon>Sordariomycetidae</taxon>
        <taxon>Sordariales</taxon>
        <taxon>Chaetomiaceae</taxon>
        <taxon>Achaetomium</taxon>
    </lineage>
</organism>
<gene>
    <name evidence="2" type="ORF">C8A03DRAFT_47624</name>
</gene>
<dbReference type="AlphaFoldDB" id="A0AAN7C2P7"/>
<evidence type="ECO:0000313" key="2">
    <source>
        <dbReference type="EMBL" id="KAK4233937.1"/>
    </source>
</evidence>
<dbReference type="InterPro" id="IPR046341">
    <property type="entry name" value="SET_dom_sf"/>
</dbReference>
<dbReference type="Proteomes" id="UP001303760">
    <property type="component" value="Unassembled WGS sequence"/>
</dbReference>
<dbReference type="Pfam" id="PF00856">
    <property type="entry name" value="SET"/>
    <property type="match status" value="1"/>
</dbReference>
<reference evidence="2" key="1">
    <citation type="journal article" date="2023" name="Mol. Phylogenet. Evol.">
        <title>Genome-scale phylogeny and comparative genomics of the fungal order Sordariales.</title>
        <authorList>
            <person name="Hensen N."/>
            <person name="Bonometti L."/>
            <person name="Westerberg I."/>
            <person name="Brannstrom I.O."/>
            <person name="Guillou S."/>
            <person name="Cros-Aarteil S."/>
            <person name="Calhoun S."/>
            <person name="Haridas S."/>
            <person name="Kuo A."/>
            <person name="Mondo S."/>
            <person name="Pangilinan J."/>
            <person name="Riley R."/>
            <person name="LaButti K."/>
            <person name="Andreopoulos B."/>
            <person name="Lipzen A."/>
            <person name="Chen C."/>
            <person name="Yan M."/>
            <person name="Daum C."/>
            <person name="Ng V."/>
            <person name="Clum A."/>
            <person name="Steindorff A."/>
            <person name="Ohm R.A."/>
            <person name="Martin F."/>
            <person name="Silar P."/>
            <person name="Natvig D.O."/>
            <person name="Lalanne C."/>
            <person name="Gautier V."/>
            <person name="Ament-Velasquez S.L."/>
            <person name="Kruys A."/>
            <person name="Hutchinson M.I."/>
            <person name="Powell A.J."/>
            <person name="Barry K."/>
            <person name="Miller A.N."/>
            <person name="Grigoriev I.V."/>
            <person name="Debuchy R."/>
            <person name="Gladieux P."/>
            <person name="Hiltunen Thoren M."/>
            <person name="Johannesson H."/>
        </authorList>
    </citation>
    <scope>NUCLEOTIDE SEQUENCE</scope>
    <source>
        <strain evidence="2">CBS 532.94</strain>
    </source>
</reference>
<dbReference type="Gene3D" id="2.170.270.10">
    <property type="entry name" value="SET domain"/>
    <property type="match status" value="1"/>
</dbReference>
<comment type="caution">
    <text evidence="2">The sequence shown here is derived from an EMBL/GenBank/DDBJ whole genome shotgun (WGS) entry which is preliminary data.</text>
</comment>
<evidence type="ECO:0000259" key="1">
    <source>
        <dbReference type="PROSITE" id="PS50280"/>
    </source>
</evidence>
<keyword evidence="3" id="KW-1185">Reference proteome</keyword>
<protein>
    <recommendedName>
        <fullName evidence="1">SET domain-containing protein</fullName>
    </recommendedName>
</protein>
<dbReference type="InterPro" id="IPR053105">
    <property type="entry name" value="Class_V-like_SAM-MTase"/>
</dbReference>
<name>A0AAN7C2P7_9PEZI</name>
<dbReference type="InterPro" id="IPR001214">
    <property type="entry name" value="SET_dom"/>
</dbReference>
<sequence length="405" mass="45105">MQGPAPSFPKRLKVDDDAIATQQIHGDVDFDPRSIPDQWQAAASAASTVNAATVRETTGTGGHTPPRFGFGGCLPAMADPAAFIQSNLFCCKVTQACRTCRSLFESHVNLVAASNPSMSTKKCRRAALVDARRDFGWTKKDLRSRMCIRSGYTETKDAGGWYRVEADAESKQMLRALRPRMEVATDTLHPTWRQLLAIVSEPSEPHFTGRPHDWVVFPCVTSEPVPLRSTYLARDPLFNFEHLGEPIIDVHGCAEDDPSCGKEQSDDPKLNACYCFPSLFGFPSRKGPSPVQVFRTSNGRNNGLQALAVGEFVGLVTRDLQDVDMLSSRGYQIWQGRLSNYTRFVNHSCRGNAQLQSFVWRNIEGIVLVSRGIGARQEVTADYFESYWRGQDKVCRCSESCCRYK</sequence>
<evidence type="ECO:0000313" key="3">
    <source>
        <dbReference type="Proteomes" id="UP001303760"/>
    </source>
</evidence>
<dbReference type="PROSITE" id="PS50280">
    <property type="entry name" value="SET"/>
    <property type="match status" value="1"/>
</dbReference>